<sequence>MSSDCLKLLILVVGFASAAYDYFGYRPWVREQINNETASFEKMIKNDVNNCTAAQKQQISNTLNTYKGEAVEYILNLYDMVDTPEHVIPQVNGVFDKIGNYLGTSCLSANVTTLVKQQLPIAKKAFAQKVNDAYSYYTYYLGRRRR</sequence>
<name>A0A2A6BHZ7_PRIPA</name>
<dbReference type="AlphaFoldDB" id="A0A2A6BHZ7"/>
<evidence type="ECO:0000313" key="1">
    <source>
        <dbReference type="EnsemblMetazoa" id="PPA27202.1"/>
    </source>
</evidence>
<proteinExistence type="predicted"/>
<dbReference type="Proteomes" id="UP000005239">
    <property type="component" value="Unassembled WGS sequence"/>
</dbReference>
<gene>
    <name evidence="1" type="primary">WBGene00116756</name>
</gene>
<reference evidence="2" key="1">
    <citation type="journal article" date="2008" name="Nat. Genet.">
        <title>The Pristionchus pacificus genome provides a unique perspective on nematode lifestyle and parasitism.</title>
        <authorList>
            <person name="Dieterich C."/>
            <person name="Clifton S.W."/>
            <person name="Schuster L.N."/>
            <person name="Chinwalla A."/>
            <person name="Delehaunty K."/>
            <person name="Dinkelacker I."/>
            <person name="Fulton L."/>
            <person name="Fulton R."/>
            <person name="Godfrey J."/>
            <person name="Minx P."/>
            <person name="Mitreva M."/>
            <person name="Roeseler W."/>
            <person name="Tian H."/>
            <person name="Witte H."/>
            <person name="Yang S.P."/>
            <person name="Wilson R.K."/>
            <person name="Sommer R.J."/>
        </authorList>
    </citation>
    <scope>NUCLEOTIDE SEQUENCE [LARGE SCALE GENOMIC DNA]</scope>
    <source>
        <strain evidence="2">PS312</strain>
    </source>
</reference>
<reference evidence="1" key="2">
    <citation type="submission" date="2022-06" db="UniProtKB">
        <authorList>
            <consortium name="EnsemblMetazoa"/>
        </authorList>
    </citation>
    <scope>IDENTIFICATION</scope>
    <source>
        <strain evidence="1">PS312</strain>
    </source>
</reference>
<protein>
    <submittedName>
        <fullName evidence="1">Uncharacterized protein</fullName>
    </submittedName>
</protein>
<evidence type="ECO:0000313" key="2">
    <source>
        <dbReference type="Proteomes" id="UP000005239"/>
    </source>
</evidence>
<organism evidence="1 2">
    <name type="scientific">Pristionchus pacificus</name>
    <name type="common">Parasitic nematode worm</name>
    <dbReference type="NCBI Taxonomy" id="54126"/>
    <lineage>
        <taxon>Eukaryota</taxon>
        <taxon>Metazoa</taxon>
        <taxon>Ecdysozoa</taxon>
        <taxon>Nematoda</taxon>
        <taxon>Chromadorea</taxon>
        <taxon>Rhabditida</taxon>
        <taxon>Rhabditina</taxon>
        <taxon>Diplogasteromorpha</taxon>
        <taxon>Diplogasteroidea</taxon>
        <taxon>Neodiplogasteridae</taxon>
        <taxon>Pristionchus</taxon>
    </lineage>
</organism>
<accession>A0A2A6BHZ7</accession>
<dbReference type="EnsemblMetazoa" id="PPA27202.1">
    <property type="protein sequence ID" value="PPA27202.1"/>
    <property type="gene ID" value="WBGene00116756"/>
</dbReference>
<accession>A0A8R1YM82</accession>
<keyword evidence="2" id="KW-1185">Reference proteome</keyword>